<dbReference type="SUPFAM" id="SSF51905">
    <property type="entry name" value="FAD/NAD(P)-binding domain"/>
    <property type="match status" value="1"/>
</dbReference>
<evidence type="ECO:0000256" key="16">
    <source>
        <dbReference type="PIRNR" id="PIRNR000350"/>
    </source>
</evidence>
<dbReference type="PROSITE" id="PS01047">
    <property type="entry name" value="HMA_1"/>
    <property type="match status" value="2"/>
</dbReference>
<gene>
    <name evidence="17 19" type="primary">merA</name>
    <name evidence="19" type="ORF">ACFQ3N_00640</name>
</gene>
<comment type="function">
    <text evidence="16">Resistance to Hg(2+) in bacteria appears to be governed by a specialized system which includes mercuric reductase. MerA protein is responsible for volatilizing mercury as Hg(0).</text>
</comment>
<sequence length="623" mass="66771">MSKNKVQVTLPIQGMTCTGCENHVTEALGTSGAENAKADFRQGNATFEIEKENIDKAKEAVANSGYTPGSEEKSVHEQSKIKLDVQGMTCTGCEEHVTEALKNAGAKNPEADFRRGQATFEISKDQLEHAKNAVNESGYHAGDVTVKSEEKGLAFHNKDDEYDLFIIGSGGAAFSAAIKAVEKGAKVAMAERGTIGGTCVNIGCVPSKTMLRAGEINHLAGNNPFAGLNTKAEPVDMASLTEQKDELVQGMRQQKYVDLINEYDFDLIQGEASFIDEKTVEVNGQKYTANKFLISTGASPSVPNIPGLKDVDYLTSTTALELKEVPKKLVVIGSGYIAMELGQLFNNLGSEVSLMQRSERLLKEYDPEISEAVDEALTAQGLNFITSVTYKKVEQEGDMKKVYIEVNGEERVIETDQLLVATGRRPNTGSLNLEVAGVEVGKKGEVTVDDYLQTSNSNIYAAGDVTLGPQFVYVAAYEGGVVVENAIGLASKKADLRFVPGVTFTNPSIATVGLTEQQAKNQGYDVKTSVLPLDSVPRALVNRETNGVFKLVVDNQTQKILGAHVVAENAGDVIYGATLAVQFGLTADDLKNTMAPYLTMSEGLKLAALTLDKDVSKLSCCAG</sequence>
<keyword evidence="7 16" id="KW-0479">Metal-binding</keyword>
<evidence type="ECO:0000256" key="17">
    <source>
        <dbReference type="RuleBase" id="RU361223"/>
    </source>
</evidence>
<dbReference type="PROSITE" id="PS50846">
    <property type="entry name" value="HMA_2"/>
    <property type="match status" value="2"/>
</dbReference>
<dbReference type="InterPro" id="IPR036188">
    <property type="entry name" value="FAD/NAD-bd_sf"/>
</dbReference>
<dbReference type="SUPFAM" id="SSF55424">
    <property type="entry name" value="FAD/NAD-linked reductases, dimerisation (C-terminal) domain"/>
    <property type="match status" value="1"/>
</dbReference>
<evidence type="ECO:0000256" key="6">
    <source>
        <dbReference type="ARBA" id="ARBA00022630"/>
    </source>
</evidence>
<feature type="domain" description="HMA" evidence="18">
    <location>
        <begin position="6"/>
        <end position="69"/>
    </location>
</feature>
<evidence type="ECO:0000256" key="10">
    <source>
        <dbReference type="ARBA" id="ARBA00022914"/>
    </source>
</evidence>
<keyword evidence="10 16" id="KW-0476">Mercury</keyword>
<evidence type="ECO:0000313" key="19">
    <source>
        <dbReference type="EMBL" id="MFD1036934.1"/>
    </source>
</evidence>
<keyword evidence="20" id="KW-1185">Reference proteome</keyword>
<evidence type="ECO:0000256" key="12">
    <source>
        <dbReference type="ARBA" id="ARBA00023157"/>
    </source>
</evidence>
<comment type="subunit">
    <text evidence="2 16 17">Homodimer.</text>
</comment>
<evidence type="ECO:0000256" key="7">
    <source>
        <dbReference type="ARBA" id="ARBA00022723"/>
    </source>
</evidence>
<keyword evidence="12" id="KW-1015">Disulfide bond</keyword>
<feature type="domain" description="HMA" evidence="18">
    <location>
        <begin position="79"/>
        <end position="142"/>
    </location>
</feature>
<evidence type="ECO:0000256" key="11">
    <source>
        <dbReference type="ARBA" id="ARBA00023002"/>
    </source>
</evidence>
<dbReference type="Gene3D" id="3.50.50.60">
    <property type="entry name" value="FAD/NAD(P)-binding domain"/>
    <property type="match status" value="2"/>
</dbReference>
<name>A0ABW3LHF9_9BACI</name>
<organism evidence="19 20">
    <name type="scientific">Virgibacillus byunsanensis</name>
    <dbReference type="NCBI Taxonomy" id="570945"/>
    <lineage>
        <taxon>Bacteria</taxon>
        <taxon>Bacillati</taxon>
        <taxon>Bacillota</taxon>
        <taxon>Bacilli</taxon>
        <taxon>Bacillales</taxon>
        <taxon>Bacillaceae</taxon>
        <taxon>Virgibacillus</taxon>
    </lineage>
</organism>
<accession>A0ABW3LHF9</accession>
<comment type="cofactor">
    <cofactor evidence="16 17">
        <name>FAD</name>
        <dbReference type="ChEBI" id="CHEBI:57692"/>
    </cofactor>
    <text evidence="16 17">Binds 1 FAD per subunit.</text>
</comment>
<dbReference type="Proteomes" id="UP001597040">
    <property type="component" value="Unassembled WGS sequence"/>
</dbReference>
<keyword evidence="5 16" id="KW-0475">Mercuric resistance</keyword>
<evidence type="ECO:0000259" key="18">
    <source>
        <dbReference type="PROSITE" id="PS50846"/>
    </source>
</evidence>
<dbReference type="PANTHER" id="PTHR43014:SF4">
    <property type="entry name" value="PYRIDINE NUCLEOTIDE-DISULFIDE OXIDOREDUCTASE RCLA-RELATED"/>
    <property type="match status" value="1"/>
</dbReference>
<dbReference type="EC" id="1.16.1.1" evidence="3 16"/>
<dbReference type="NCBIfam" id="TIGR02053">
    <property type="entry name" value="MerA"/>
    <property type="match status" value="1"/>
</dbReference>
<dbReference type="InterPro" id="IPR004099">
    <property type="entry name" value="Pyr_nucl-diS_OxRdtase_dimer"/>
</dbReference>
<keyword evidence="6 16" id="KW-0285">Flavoprotein</keyword>
<keyword evidence="11 16" id="KW-0560">Oxidoreductase</keyword>
<dbReference type="InterPro" id="IPR017969">
    <property type="entry name" value="Heavy-metal-associated_CS"/>
</dbReference>
<protein>
    <recommendedName>
        <fullName evidence="4 16">Mercuric reductase</fullName>
        <ecNumber evidence="3 16">1.16.1.1</ecNumber>
    </recommendedName>
    <alternativeName>
        <fullName evidence="14 16">Hg(II) reductase</fullName>
    </alternativeName>
</protein>
<evidence type="ECO:0000256" key="5">
    <source>
        <dbReference type="ARBA" id="ARBA00022466"/>
    </source>
</evidence>
<evidence type="ECO:0000256" key="9">
    <source>
        <dbReference type="ARBA" id="ARBA00022857"/>
    </source>
</evidence>
<dbReference type="PANTHER" id="PTHR43014">
    <property type="entry name" value="MERCURIC REDUCTASE"/>
    <property type="match status" value="1"/>
</dbReference>
<dbReference type="Pfam" id="PF02852">
    <property type="entry name" value="Pyr_redox_dim"/>
    <property type="match status" value="1"/>
</dbReference>
<dbReference type="InterPro" id="IPR021179">
    <property type="entry name" value="Mercury_reductase_MerA"/>
</dbReference>
<dbReference type="InterPro" id="IPR001100">
    <property type="entry name" value="Pyr_nuc-diS_OxRdtase"/>
</dbReference>
<evidence type="ECO:0000313" key="20">
    <source>
        <dbReference type="Proteomes" id="UP001597040"/>
    </source>
</evidence>
<dbReference type="PRINTS" id="PR00368">
    <property type="entry name" value="FADPNR"/>
</dbReference>
<keyword evidence="9 16" id="KW-0521">NADP</keyword>
<dbReference type="InterPro" id="IPR006121">
    <property type="entry name" value="HMA_dom"/>
</dbReference>
<dbReference type="PIRSF" id="PIRSF000350">
    <property type="entry name" value="Mercury_reductase_MerA"/>
    <property type="match status" value="1"/>
</dbReference>
<dbReference type="PROSITE" id="PS00076">
    <property type="entry name" value="PYRIDINE_REDOX_1"/>
    <property type="match status" value="1"/>
</dbReference>
<dbReference type="InterPro" id="IPR012999">
    <property type="entry name" value="Pyr_OxRdtase_I_AS"/>
</dbReference>
<proteinExistence type="inferred from homology"/>
<dbReference type="Pfam" id="PF07992">
    <property type="entry name" value="Pyr_redox_2"/>
    <property type="match status" value="1"/>
</dbReference>
<dbReference type="Gene3D" id="3.30.70.100">
    <property type="match status" value="2"/>
</dbReference>
<comment type="caution">
    <text evidence="19">The sequence shown here is derived from an EMBL/GenBank/DDBJ whole genome shotgun (WGS) entry which is preliminary data.</text>
</comment>
<evidence type="ECO:0000256" key="13">
    <source>
        <dbReference type="ARBA" id="ARBA00023284"/>
    </source>
</evidence>
<dbReference type="InterPro" id="IPR036163">
    <property type="entry name" value="HMA_dom_sf"/>
</dbReference>
<keyword evidence="13" id="KW-0676">Redox-active center</keyword>
<dbReference type="PRINTS" id="PR00411">
    <property type="entry name" value="PNDRDTASEI"/>
</dbReference>
<dbReference type="InterPro" id="IPR023753">
    <property type="entry name" value="FAD/NAD-binding_dom"/>
</dbReference>
<evidence type="ECO:0000256" key="3">
    <source>
        <dbReference type="ARBA" id="ARBA00012661"/>
    </source>
</evidence>
<dbReference type="RefSeq" id="WP_390358561.1">
    <property type="nucleotide sequence ID" value="NZ_JBHTKJ010000001.1"/>
</dbReference>
<evidence type="ECO:0000256" key="8">
    <source>
        <dbReference type="ARBA" id="ARBA00022827"/>
    </source>
</evidence>
<dbReference type="Gene3D" id="3.30.390.30">
    <property type="match status" value="1"/>
</dbReference>
<reference evidence="20" key="1">
    <citation type="journal article" date="2019" name="Int. J. Syst. Evol. Microbiol.">
        <title>The Global Catalogue of Microorganisms (GCM) 10K type strain sequencing project: providing services to taxonomists for standard genome sequencing and annotation.</title>
        <authorList>
            <consortium name="The Broad Institute Genomics Platform"/>
            <consortium name="The Broad Institute Genome Sequencing Center for Infectious Disease"/>
            <person name="Wu L."/>
            <person name="Ma J."/>
        </authorList>
    </citation>
    <scope>NUCLEOTIDE SEQUENCE [LARGE SCALE GENOMIC DNA]</scope>
    <source>
        <strain evidence="20">CCUG 56754</strain>
    </source>
</reference>
<dbReference type="InterPro" id="IPR016156">
    <property type="entry name" value="FAD/NAD-linked_Rdtase_dimer_sf"/>
</dbReference>
<dbReference type="SUPFAM" id="SSF55008">
    <property type="entry name" value="HMA, heavy metal-associated domain"/>
    <property type="match status" value="2"/>
</dbReference>
<evidence type="ECO:0000256" key="1">
    <source>
        <dbReference type="ARBA" id="ARBA00007532"/>
    </source>
</evidence>
<evidence type="ECO:0000256" key="14">
    <source>
        <dbReference type="ARBA" id="ARBA00031725"/>
    </source>
</evidence>
<evidence type="ECO:0000256" key="2">
    <source>
        <dbReference type="ARBA" id="ARBA00011738"/>
    </source>
</evidence>
<comment type="similarity">
    <text evidence="1 16 17">Belongs to the class-I pyridine nucleotide-disulfide oxidoreductase family.</text>
</comment>
<dbReference type="GO" id="GO:0016152">
    <property type="term" value="F:mercury (II) reductase (NADP+) activity"/>
    <property type="evidence" value="ECO:0007669"/>
    <property type="project" value="UniProtKB-EC"/>
</dbReference>
<dbReference type="Pfam" id="PF00403">
    <property type="entry name" value="HMA"/>
    <property type="match status" value="2"/>
</dbReference>
<evidence type="ECO:0000256" key="4">
    <source>
        <dbReference type="ARBA" id="ARBA00014791"/>
    </source>
</evidence>
<comment type="catalytic activity">
    <reaction evidence="15 16 17">
        <text>Hg + NADP(+) + H(+) = Hg(2+) + NADPH</text>
        <dbReference type="Rhea" id="RHEA:23856"/>
        <dbReference type="ChEBI" id="CHEBI:15378"/>
        <dbReference type="ChEBI" id="CHEBI:16170"/>
        <dbReference type="ChEBI" id="CHEBI:16793"/>
        <dbReference type="ChEBI" id="CHEBI:57783"/>
        <dbReference type="ChEBI" id="CHEBI:58349"/>
        <dbReference type="EC" id="1.16.1.1"/>
    </reaction>
</comment>
<evidence type="ECO:0000256" key="15">
    <source>
        <dbReference type="ARBA" id="ARBA00048984"/>
    </source>
</evidence>
<keyword evidence="8 16" id="KW-0274">FAD</keyword>
<dbReference type="EMBL" id="JBHTKJ010000001">
    <property type="protein sequence ID" value="MFD1036934.1"/>
    <property type="molecule type" value="Genomic_DNA"/>
</dbReference>
<dbReference type="CDD" id="cd00371">
    <property type="entry name" value="HMA"/>
    <property type="match status" value="2"/>
</dbReference>